<dbReference type="Proteomes" id="UP000199729">
    <property type="component" value="Plasmid pVF1"/>
</dbReference>
<dbReference type="Pfam" id="PF13614">
    <property type="entry name" value="AAA_31"/>
    <property type="match status" value="1"/>
</dbReference>
<feature type="domain" description="AAA" evidence="1">
    <location>
        <begin position="110"/>
        <end position="295"/>
    </location>
</feature>
<dbReference type="EMBL" id="CP022424">
    <property type="protein sequence ID" value="ASM79053.1"/>
    <property type="molecule type" value="Genomic_DNA"/>
</dbReference>
<dbReference type="PANTHER" id="PTHR13696:SF98">
    <property type="entry name" value="PLASMID PARTITION PROTEIN A"/>
    <property type="match status" value="1"/>
</dbReference>
<evidence type="ECO:0000313" key="3">
    <source>
        <dbReference type="Proteomes" id="UP000199729"/>
    </source>
</evidence>
<evidence type="ECO:0000313" key="2">
    <source>
        <dbReference type="EMBL" id="ASM79053.1"/>
    </source>
</evidence>
<dbReference type="CDD" id="cd02042">
    <property type="entry name" value="ParAB_family"/>
    <property type="match status" value="1"/>
</dbReference>
<protein>
    <submittedName>
        <fullName evidence="2">Chromosome partitioning protein ParA</fullName>
    </submittedName>
</protein>
<keyword evidence="2" id="KW-0614">Plasmid</keyword>
<dbReference type="Gene3D" id="3.40.50.300">
    <property type="entry name" value="P-loop containing nucleotide triphosphate hydrolases"/>
    <property type="match status" value="1"/>
</dbReference>
<accession>A0A221KJK7</accession>
<keyword evidence="3" id="KW-1185">Reference proteome</keyword>
<gene>
    <name evidence="2" type="ORF">VITFI_CDS3276</name>
</gene>
<reference evidence="2 3" key="1">
    <citation type="submission" date="2017-07" db="EMBL/GenBank/DDBJ databases">
        <title>Complete Genome Sequence of the cosmetic ferment Vitreoscilla filiformis (ATCC15551).</title>
        <authorList>
            <person name="Contreras S."/>
            <person name="Sagory-Zalkind P."/>
            <person name="Blanquart H."/>
            <person name="Iltis A."/>
            <person name="Morand S.C."/>
        </authorList>
    </citation>
    <scope>NUCLEOTIDE SEQUENCE [LARGE SCALE GENOMIC DNA]</scope>
    <source>
        <strain evidence="2 3">ATCC 15551</strain>
        <plasmid evidence="3">Plasmid pvf1</plasmid>
    </source>
</reference>
<proteinExistence type="predicted"/>
<evidence type="ECO:0000259" key="1">
    <source>
        <dbReference type="Pfam" id="PF13614"/>
    </source>
</evidence>
<dbReference type="AlphaFoldDB" id="A0A221KJK7"/>
<dbReference type="KEGG" id="vff:VITFI_CDS3276"/>
<dbReference type="InterPro" id="IPR050678">
    <property type="entry name" value="DNA_Partitioning_ATPase"/>
</dbReference>
<dbReference type="InterPro" id="IPR027417">
    <property type="entry name" value="P-loop_NTPase"/>
</dbReference>
<organism evidence="2 3">
    <name type="scientific">Vitreoscilla filiformis</name>
    <dbReference type="NCBI Taxonomy" id="63"/>
    <lineage>
        <taxon>Bacteria</taxon>
        <taxon>Pseudomonadati</taxon>
        <taxon>Pseudomonadota</taxon>
        <taxon>Betaproteobacteria</taxon>
        <taxon>Neisseriales</taxon>
        <taxon>Neisseriaceae</taxon>
        <taxon>Vitreoscilla</taxon>
    </lineage>
</organism>
<name>A0A221KJK7_VITFI</name>
<geneLocation type="plasmid" evidence="3">
    <name>pvf1</name>
</geneLocation>
<dbReference type="InterPro" id="IPR025669">
    <property type="entry name" value="AAA_dom"/>
</dbReference>
<sequence length="402" mass="44645">MTLDDLEALDEHATTMMERIKAAVFKPTGGKNAPTFNATQLAALCNRTHAAMLRLLDKAPEWGLATGVITDGQGRKLSAHRSFTLEETIDWVRHLGGLRYERRDDQPGAVVTVGFFKGGVGKTVIATSLAQGLSLKGYKVLAIDFDPQGSMTALLGGNPAAVEQEETFTPLALPPTSQGHRDSLIESIRPTYWSGVDVVAGSTGLFACEFYLPLRAMNAQAEGKRFNFLEVLQRALDPIRAEYDYIIIDTPPALSYTTMNAYWASDAILMPIVPEGLSLQSSVQFWNMFTELASTARQLSGDPKTYAWLGVVPSRVEAHKAPVQEMLKWIRMFYGEYVMTSEIPLTETIKTGSTEFATVYDIKKYVGNAKTYERARVAFDKLVTEVDLMTRRNLWHERIEEA</sequence>
<dbReference type="PANTHER" id="PTHR13696">
    <property type="entry name" value="P-LOOP CONTAINING NUCLEOSIDE TRIPHOSPHATE HYDROLASE"/>
    <property type="match status" value="1"/>
</dbReference>
<dbReference type="SUPFAM" id="SSF52540">
    <property type="entry name" value="P-loop containing nucleoside triphosphate hydrolases"/>
    <property type="match status" value="1"/>
</dbReference>